<comment type="similarity">
    <text evidence="1">Belongs to the YTHDF family.</text>
</comment>
<keyword evidence="4" id="KW-1185">Reference proteome</keyword>
<dbReference type="GO" id="GO:0003729">
    <property type="term" value="F:mRNA binding"/>
    <property type="evidence" value="ECO:0007669"/>
    <property type="project" value="UniProtKB-UniRule"/>
</dbReference>
<protein>
    <recommendedName>
        <fullName evidence="1">YTH domain-containing family protein</fullName>
    </recommendedName>
</protein>
<evidence type="ECO:0000259" key="2">
    <source>
        <dbReference type="PROSITE" id="PS50882"/>
    </source>
</evidence>
<name>A0ABD0R7V9_CIRMR</name>
<evidence type="ECO:0000256" key="1">
    <source>
        <dbReference type="RuleBase" id="RU369095"/>
    </source>
</evidence>
<comment type="caution">
    <text evidence="3">The sequence shown here is derived from an EMBL/GenBank/DDBJ whole genome shotgun (WGS) entry which is preliminary data.</text>
</comment>
<dbReference type="CDD" id="cd21134">
    <property type="entry name" value="YTH"/>
    <property type="match status" value="1"/>
</dbReference>
<dbReference type="GO" id="GO:1990247">
    <property type="term" value="F:N6-methyladenosine-containing RNA reader activity"/>
    <property type="evidence" value="ECO:0007669"/>
    <property type="project" value="UniProtKB-UniRule"/>
</dbReference>
<dbReference type="Pfam" id="PF04146">
    <property type="entry name" value="YTH"/>
    <property type="match status" value="1"/>
</dbReference>
<comment type="function">
    <text evidence="1">Specifically recognizes and binds N6-methyladenosine (m6A)-containing RNAs, and regulates mRNA stability. M6A is a modification present at internal sites of mRNAs and some non-coding RNAs and plays a role in mRNA stability and processing.</text>
</comment>
<keyword evidence="1" id="KW-0694">RNA-binding</keyword>
<feature type="non-terminal residue" evidence="3">
    <location>
        <position position="1"/>
    </location>
</feature>
<dbReference type="InterPro" id="IPR007275">
    <property type="entry name" value="YTH_domain"/>
</dbReference>
<dbReference type="EMBL" id="JAMKFB020000005">
    <property type="protein sequence ID" value="KAL0194466.1"/>
    <property type="molecule type" value="Genomic_DNA"/>
</dbReference>
<feature type="domain" description="YTH" evidence="2">
    <location>
        <begin position="1"/>
        <end position="61"/>
    </location>
</feature>
<dbReference type="PANTHER" id="PTHR12357:SF3">
    <property type="entry name" value="YTH DOMAIN-CONTAINING PROTEIN 1"/>
    <property type="match status" value="1"/>
</dbReference>
<dbReference type="InterPro" id="IPR045168">
    <property type="entry name" value="YTH_prot"/>
</dbReference>
<gene>
    <name evidence="3" type="ORF">M9458_012762</name>
</gene>
<reference evidence="3 4" key="1">
    <citation type="submission" date="2024-05" db="EMBL/GenBank/DDBJ databases">
        <title>Genome sequencing and assembly of Indian major carp, Cirrhinus mrigala (Hamilton, 1822).</title>
        <authorList>
            <person name="Mohindra V."/>
            <person name="Chowdhury L.M."/>
            <person name="Lal K."/>
            <person name="Jena J.K."/>
        </authorList>
    </citation>
    <scope>NUCLEOTIDE SEQUENCE [LARGE SCALE GENOMIC DNA]</scope>
    <source>
        <strain evidence="3">CM1030</strain>
        <tissue evidence="3">Blood</tissue>
    </source>
</reference>
<sequence length="61" mass="6867">GYARMTSAVSGERCLDWGSVGLGGVFGVEWIRKESLPFQLTQQLLNPWNDNKRVQISRDAQ</sequence>
<dbReference type="Gene3D" id="3.10.590.10">
    <property type="entry name" value="ph1033 like domains"/>
    <property type="match status" value="1"/>
</dbReference>
<dbReference type="AlphaFoldDB" id="A0ABD0R7V9"/>
<dbReference type="PROSITE" id="PS50882">
    <property type="entry name" value="YTH"/>
    <property type="match status" value="1"/>
</dbReference>
<dbReference type="PANTHER" id="PTHR12357">
    <property type="entry name" value="YTH YT521-B HOMOLOGY DOMAIN-CONTAINING"/>
    <property type="match status" value="1"/>
</dbReference>
<proteinExistence type="inferred from homology"/>
<accession>A0ABD0R7V9</accession>
<evidence type="ECO:0000313" key="4">
    <source>
        <dbReference type="Proteomes" id="UP001529510"/>
    </source>
</evidence>
<dbReference type="Proteomes" id="UP001529510">
    <property type="component" value="Unassembled WGS sequence"/>
</dbReference>
<feature type="non-terminal residue" evidence="3">
    <location>
        <position position="61"/>
    </location>
</feature>
<evidence type="ECO:0000313" key="3">
    <source>
        <dbReference type="EMBL" id="KAL0194466.1"/>
    </source>
</evidence>
<organism evidence="3 4">
    <name type="scientific">Cirrhinus mrigala</name>
    <name type="common">Mrigala</name>
    <dbReference type="NCBI Taxonomy" id="683832"/>
    <lineage>
        <taxon>Eukaryota</taxon>
        <taxon>Metazoa</taxon>
        <taxon>Chordata</taxon>
        <taxon>Craniata</taxon>
        <taxon>Vertebrata</taxon>
        <taxon>Euteleostomi</taxon>
        <taxon>Actinopterygii</taxon>
        <taxon>Neopterygii</taxon>
        <taxon>Teleostei</taxon>
        <taxon>Ostariophysi</taxon>
        <taxon>Cypriniformes</taxon>
        <taxon>Cyprinidae</taxon>
        <taxon>Labeoninae</taxon>
        <taxon>Labeonini</taxon>
        <taxon>Cirrhinus</taxon>
    </lineage>
</organism>